<evidence type="ECO:0000313" key="1">
    <source>
        <dbReference type="EMBL" id="PSJ41948.1"/>
    </source>
</evidence>
<comment type="caution">
    <text evidence="1">The sequence shown here is derived from an EMBL/GenBank/DDBJ whole genome shotgun (WGS) entry which is preliminary data.</text>
</comment>
<dbReference type="Gene3D" id="1.10.287.1700">
    <property type="match status" value="1"/>
</dbReference>
<accession>A0A2P7QVE7</accession>
<dbReference type="Proteomes" id="UP000241167">
    <property type="component" value="Unassembled WGS sequence"/>
</dbReference>
<sequence>MKTPFDTALRIQQREIDRVGMAIGSETSQLVALEQAKQAALATAAAEVQLAGADPMMSSFAYVSRMRMLRERLEQDRAASAARLDRLRDEATDVYGSMKAMETAADGFRASAALTAATAEQAMIDDISSAALLRARRTAARGRHA</sequence>
<protein>
    <recommendedName>
        <fullName evidence="3">Flagellar FliJ protein</fullName>
    </recommendedName>
</protein>
<name>A0A2P7QVE7_9SPHN</name>
<reference evidence="1 2" key="1">
    <citation type="submission" date="2018-03" db="EMBL/GenBank/DDBJ databases">
        <title>The draft genome of Sphingosinicella sp. GL-C-18.</title>
        <authorList>
            <person name="Liu L."/>
            <person name="Li L."/>
            <person name="Liang L."/>
            <person name="Zhang X."/>
            <person name="Wang T."/>
        </authorList>
    </citation>
    <scope>NUCLEOTIDE SEQUENCE [LARGE SCALE GENOMIC DNA]</scope>
    <source>
        <strain evidence="1 2">GL-C-18</strain>
    </source>
</reference>
<evidence type="ECO:0000313" key="2">
    <source>
        <dbReference type="Proteomes" id="UP000241167"/>
    </source>
</evidence>
<organism evidence="1 2">
    <name type="scientific">Allosphingosinicella deserti</name>
    <dbReference type="NCBI Taxonomy" id="2116704"/>
    <lineage>
        <taxon>Bacteria</taxon>
        <taxon>Pseudomonadati</taxon>
        <taxon>Pseudomonadota</taxon>
        <taxon>Alphaproteobacteria</taxon>
        <taxon>Sphingomonadales</taxon>
        <taxon>Sphingomonadaceae</taxon>
        <taxon>Allosphingosinicella</taxon>
    </lineage>
</organism>
<dbReference type="InterPro" id="IPR053716">
    <property type="entry name" value="Flag_assembly_chemotaxis_eff"/>
</dbReference>
<dbReference type="AlphaFoldDB" id="A0A2P7QVE7"/>
<proteinExistence type="predicted"/>
<dbReference type="EMBL" id="PXYI01000002">
    <property type="protein sequence ID" value="PSJ41948.1"/>
    <property type="molecule type" value="Genomic_DNA"/>
</dbReference>
<keyword evidence="2" id="KW-1185">Reference proteome</keyword>
<dbReference type="RefSeq" id="WP_106512113.1">
    <property type="nucleotide sequence ID" value="NZ_PXYI01000002.1"/>
</dbReference>
<gene>
    <name evidence="1" type="ORF">C7I55_06710</name>
</gene>
<evidence type="ECO:0008006" key="3">
    <source>
        <dbReference type="Google" id="ProtNLM"/>
    </source>
</evidence>